<comment type="caution">
    <text evidence="1">The sequence shown here is derived from an EMBL/GenBank/DDBJ whole genome shotgun (WGS) entry which is preliminary data.</text>
</comment>
<name>A0ABD0WKQ9_UMBPY</name>
<sequence length="75" mass="9006">MPTSHTNCEKPVPVWCQFAQVWRREWSAGADCVLAKDLLLQDFTLFEVYHLTFDKEYSRRFHFNEVPPWVTWSLT</sequence>
<dbReference type="AlphaFoldDB" id="A0ABD0WKQ9"/>
<gene>
    <name evidence="1" type="ORF">UPYG_G00244030</name>
</gene>
<organism evidence="1 2">
    <name type="scientific">Umbra pygmaea</name>
    <name type="common">Eastern mudminnow</name>
    <dbReference type="NCBI Taxonomy" id="75934"/>
    <lineage>
        <taxon>Eukaryota</taxon>
        <taxon>Metazoa</taxon>
        <taxon>Chordata</taxon>
        <taxon>Craniata</taxon>
        <taxon>Vertebrata</taxon>
        <taxon>Euteleostomi</taxon>
        <taxon>Actinopterygii</taxon>
        <taxon>Neopterygii</taxon>
        <taxon>Teleostei</taxon>
        <taxon>Protacanthopterygii</taxon>
        <taxon>Esociformes</taxon>
        <taxon>Umbridae</taxon>
        <taxon>Umbra</taxon>
    </lineage>
</organism>
<dbReference type="EMBL" id="JAGEUA010000007">
    <property type="protein sequence ID" value="KAL0970583.1"/>
    <property type="molecule type" value="Genomic_DNA"/>
</dbReference>
<proteinExistence type="predicted"/>
<evidence type="ECO:0000313" key="1">
    <source>
        <dbReference type="EMBL" id="KAL0970583.1"/>
    </source>
</evidence>
<protein>
    <submittedName>
        <fullName evidence="1">Uncharacterized protein</fullName>
    </submittedName>
</protein>
<keyword evidence="2" id="KW-1185">Reference proteome</keyword>
<evidence type="ECO:0000313" key="2">
    <source>
        <dbReference type="Proteomes" id="UP001557470"/>
    </source>
</evidence>
<accession>A0ABD0WKQ9</accession>
<reference evidence="1 2" key="1">
    <citation type="submission" date="2024-06" db="EMBL/GenBank/DDBJ databases">
        <authorList>
            <person name="Pan Q."/>
            <person name="Wen M."/>
            <person name="Jouanno E."/>
            <person name="Zahm M."/>
            <person name="Klopp C."/>
            <person name="Cabau C."/>
            <person name="Louis A."/>
            <person name="Berthelot C."/>
            <person name="Parey E."/>
            <person name="Roest Crollius H."/>
            <person name="Montfort J."/>
            <person name="Robinson-Rechavi M."/>
            <person name="Bouchez O."/>
            <person name="Lampietro C."/>
            <person name="Lopez Roques C."/>
            <person name="Donnadieu C."/>
            <person name="Postlethwait J."/>
            <person name="Bobe J."/>
            <person name="Verreycken H."/>
            <person name="Guiguen Y."/>
        </authorList>
    </citation>
    <scope>NUCLEOTIDE SEQUENCE [LARGE SCALE GENOMIC DNA]</scope>
    <source>
        <strain evidence="1">Up_M1</strain>
        <tissue evidence="1">Testis</tissue>
    </source>
</reference>
<dbReference type="Proteomes" id="UP001557470">
    <property type="component" value="Unassembled WGS sequence"/>
</dbReference>